<evidence type="ECO:0000313" key="4">
    <source>
        <dbReference type="Ensembl" id="ENSVKKP00000015079.1"/>
    </source>
</evidence>
<dbReference type="PANTHER" id="PTHR21472:SF26">
    <property type="entry name" value="ENDONUCLEASE DOMAIN CONTAINING 1"/>
    <property type="match status" value="1"/>
</dbReference>
<dbReference type="InterPro" id="IPR001604">
    <property type="entry name" value="Endo_G_ENPP1-like_dom"/>
</dbReference>
<evidence type="ECO:0000256" key="1">
    <source>
        <dbReference type="SAM" id="SignalP"/>
    </source>
</evidence>
<keyword evidence="1" id="KW-0732">Signal</keyword>
<keyword evidence="5" id="KW-1185">Reference proteome</keyword>
<feature type="domain" description="ENPP1-3/EXOG-like endonuclease/phosphodiesterase" evidence="2">
    <location>
        <begin position="62"/>
        <end position="268"/>
    </location>
</feature>
<dbReference type="Gene3D" id="3.40.570.10">
    <property type="entry name" value="Extracellular Endonuclease, subunit A"/>
    <property type="match status" value="1"/>
</dbReference>
<dbReference type="InterPro" id="IPR039015">
    <property type="entry name" value="ENDOD1"/>
</dbReference>
<dbReference type="PANTHER" id="PTHR21472">
    <property type="entry name" value="ENDONUCLEASE DOMAIN-CONTAINING 1 PROTEIN ENDOD1"/>
    <property type="match status" value="1"/>
</dbReference>
<dbReference type="InterPro" id="IPR044925">
    <property type="entry name" value="His-Me_finger_sf"/>
</dbReference>
<organism evidence="4 5">
    <name type="scientific">Varanus komodoensis</name>
    <name type="common">Komodo dragon</name>
    <dbReference type="NCBI Taxonomy" id="61221"/>
    <lineage>
        <taxon>Eukaryota</taxon>
        <taxon>Metazoa</taxon>
        <taxon>Chordata</taxon>
        <taxon>Craniata</taxon>
        <taxon>Vertebrata</taxon>
        <taxon>Euteleostomi</taxon>
        <taxon>Lepidosauria</taxon>
        <taxon>Squamata</taxon>
        <taxon>Bifurcata</taxon>
        <taxon>Unidentata</taxon>
        <taxon>Episquamata</taxon>
        <taxon>Toxicofera</taxon>
        <taxon>Anguimorpha</taxon>
        <taxon>Paleoanguimorpha</taxon>
        <taxon>Varanoidea</taxon>
        <taxon>Varanidae</taxon>
        <taxon>Varanus</taxon>
    </lineage>
</organism>
<reference evidence="4" key="2">
    <citation type="submission" date="2025-09" db="UniProtKB">
        <authorList>
            <consortium name="Ensembl"/>
        </authorList>
    </citation>
    <scope>IDENTIFICATION</scope>
</reference>
<evidence type="ECO:0000313" key="5">
    <source>
        <dbReference type="Proteomes" id="UP000694545"/>
    </source>
</evidence>
<dbReference type="Ensembl" id="ENSVKKT00000015439.1">
    <property type="protein sequence ID" value="ENSVKKP00000015079.1"/>
    <property type="gene ID" value="ENSVKKG00000010334.1"/>
</dbReference>
<dbReference type="SMART" id="SM00477">
    <property type="entry name" value="NUC"/>
    <property type="match status" value="1"/>
</dbReference>
<dbReference type="AlphaFoldDB" id="A0A8D2L0Y4"/>
<dbReference type="InterPro" id="IPR020821">
    <property type="entry name" value="ENPP1-3/EXOG-like_nuc-like"/>
</dbReference>
<feature type="domain" description="DNA/RNA non-specific endonuclease/pyrophosphatase/phosphodiesterase" evidence="3">
    <location>
        <begin position="61"/>
        <end position="268"/>
    </location>
</feature>
<dbReference type="SMART" id="SM00892">
    <property type="entry name" value="Endonuclease_NS"/>
    <property type="match status" value="1"/>
</dbReference>
<feature type="chain" id="PRO_5034374798" description="ENDD1 protein" evidence="1">
    <location>
        <begin position="25"/>
        <end position="275"/>
    </location>
</feature>
<dbReference type="Pfam" id="PF01223">
    <property type="entry name" value="Endonuclease_NS"/>
    <property type="match status" value="1"/>
</dbReference>
<dbReference type="SUPFAM" id="SSF54060">
    <property type="entry name" value="His-Me finger endonucleases"/>
    <property type="match status" value="1"/>
</dbReference>
<evidence type="ECO:0000259" key="3">
    <source>
        <dbReference type="SMART" id="SM00892"/>
    </source>
</evidence>
<dbReference type="GO" id="GO:0003676">
    <property type="term" value="F:nucleic acid binding"/>
    <property type="evidence" value="ECO:0007669"/>
    <property type="project" value="InterPro"/>
</dbReference>
<protein>
    <recommendedName>
        <fullName evidence="6">ENDD1 protein</fullName>
    </recommendedName>
</protein>
<reference evidence="4" key="1">
    <citation type="submission" date="2025-08" db="UniProtKB">
        <authorList>
            <consortium name="Ensembl"/>
        </authorList>
    </citation>
    <scope>IDENTIFICATION</scope>
</reference>
<sequence>MSSFAGLLPVLLSLSACFLIPAPAEVHDTFANCLQFFLDREPPQVVHLGHNYARICQRYNNAYRFATLYDRQNRIPVYSAYIYSPGVDERNEDWFVEPQNIGSNRREMEDERSQGIFEIFVKINASQAVSADYRGVFEINRGQLNPNSHQPDADSRTATFTMTDAVPQYNVLNGGTWADYKASVAQRAQGCRETYIVTGAVPGNNYISACRINKPSHIWSAGCCVIDNNHKRSWAVIAQNDENKITQMTLRRLQDKLRHLYNTEVDLFHSSCYPD</sequence>
<feature type="signal peptide" evidence="1">
    <location>
        <begin position="1"/>
        <end position="24"/>
    </location>
</feature>
<dbReference type="InterPro" id="IPR044929">
    <property type="entry name" value="DNA/RNA_non-sp_Endonuclease_sf"/>
</dbReference>
<evidence type="ECO:0000259" key="2">
    <source>
        <dbReference type="SMART" id="SM00477"/>
    </source>
</evidence>
<accession>A0A8D2L0Y4</accession>
<proteinExistence type="predicted"/>
<dbReference type="Proteomes" id="UP000694545">
    <property type="component" value="Unplaced"/>
</dbReference>
<dbReference type="GO" id="GO:0016787">
    <property type="term" value="F:hydrolase activity"/>
    <property type="evidence" value="ECO:0007669"/>
    <property type="project" value="InterPro"/>
</dbReference>
<dbReference type="GO" id="GO:0046872">
    <property type="term" value="F:metal ion binding"/>
    <property type="evidence" value="ECO:0007669"/>
    <property type="project" value="InterPro"/>
</dbReference>
<dbReference type="OMA" id="DERNEDW"/>
<name>A0A8D2L0Y4_VARKO</name>
<evidence type="ECO:0008006" key="6">
    <source>
        <dbReference type="Google" id="ProtNLM"/>
    </source>
</evidence>